<keyword evidence="2" id="KW-0677">Repeat</keyword>
<evidence type="ECO:0000256" key="1">
    <source>
        <dbReference type="ARBA" id="ARBA00022614"/>
    </source>
</evidence>
<keyword evidence="1" id="KW-0433">Leucine-rich repeat</keyword>
<dbReference type="SMART" id="SM00367">
    <property type="entry name" value="LRR_CC"/>
    <property type="match status" value="13"/>
</dbReference>
<dbReference type="InterPro" id="IPR032675">
    <property type="entry name" value="LRR_dom_sf"/>
</dbReference>
<dbReference type="InterPro" id="IPR001611">
    <property type="entry name" value="Leu-rich_rpt"/>
</dbReference>
<dbReference type="GeneTree" id="ENSGT01150000286911"/>
<accession>A0A3B4CED8</accession>
<dbReference type="AlphaFoldDB" id="A0A3B4CED8"/>
<evidence type="ECO:0000313" key="4">
    <source>
        <dbReference type="Ensembl" id="ENSPNAP00000010312.2"/>
    </source>
</evidence>
<name>A0A3B4CED8_PYGNA</name>
<dbReference type="SMART" id="SM00364">
    <property type="entry name" value="LRR_BAC"/>
    <property type="match status" value="8"/>
</dbReference>
<dbReference type="SMART" id="SM00365">
    <property type="entry name" value="LRR_SD22"/>
    <property type="match status" value="8"/>
</dbReference>
<dbReference type="OMA" id="YEPRHAG"/>
<proteinExistence type="predicted"/>
<sequence>MNSQSTLEKLQMNKCSITEEGCAALSSALCSNPSHLIELDLSENQLGDSGVKKICSLLRKSNCKLSKLNLSFCNVTEGGYTALSSALKSNSSSHLVELDLRGNDPGHRGVKMLTDLVDDPNSKLKTLRLLNSSTAEEFCDSLTKALGKNALLLRKLDLSGKIQGDSGMKKLSDLLEDSHCRITKLLLTRGSITEEGCAALASALCSNPSHLIELDLSENQLGDSGVKKICSLLKNLPCKLKKLNLSFCSLTEEGYVALASALKSSPSPPLTELDLRGNNPGDTGVKILTDIFGNSRKTLRLLKSSDAEEACTFLNKSLGQNPLLQRELNLSRTELKDIKVKQLCALLEDPHYRLEKLTLDKSGSITERDCADLISALILNPSHLRELDLSENKLHVSGVQKLFQLLVNPRCKLEKLILTDCKIQGDGYADLTSALKSNPSSHLIELDLRGNDPGDTGVKNLTDLLGDSNCKLKTLRLLKSSTAEEVCDSLTKVLGTKPLLLRELDLSGKIQGDSEMKKISDLLKDSHCRTKTLNLNKCSITEEGCAALSSALCSNPSHLIELDLSDNQLGDSGVKKICSLLNNQCCELQKLKLSFCSITEEGYAALASALKSKPSSHLIELDLRGNDPGDTGVKKLTDLLEDSNCKLKTLRFLSSFMAEEVCDSLTKVLGKNPLLLRQLDLSGTIQGNSELKKLSDLLKDLHCRTQTVNLNKCSITEEGCAALSSALCSNPSHLIELDLSDNQLGDSGVKKICSLLNNQCCELQKLKLICCSITEDGYAALASALKSNPLSHLIELDLRGNDPGDTGVRELTDLIEDSNCKLKTLRLLKSDDAEEACEVLNKSLGKNPLLQRELDLSRTELKDIKVKQLCALLEDPHYRLEKITLRDYLITDEDCAALASAFKTNSSHLRELDLTGNKIGNSGVKQISELLTDTQSNLEKLNLSFCSVTDGGFAALASALKSNCSSHLIELDLRGNDFGQIELKELIHLIEDSNCKLKTLRLLNSSTAEEVCDSLTTALGINPLLLTELDLSGKIQGDTALKNISDLLKDSHYRIQKLKLNKCSITEEGCAALSSALCSNPSHLIELDLSENQLGNSGVNKICSLLNNQCCELQKLNLSFCSITEEGYAALGSALKSKPSSHLIELDLRGNDPGDTGVKELTDIFMNSKKTLRLLNSDDAEEAWKRLNEILGRNPLLQRELDLSMKVPNDIQVKQLCALLQDPHYRLEKLKLNKCSITEEGCAALSSALCSNPSHLIELDLSENKLGNSGVKNICSLLNNQCCELQKLNLSFCSITEEGYAALGSALKSKPSSHLIELDLRGNDPGDTGVKELTDIFVNSKKTLRLLNSDDAEEAWKRLNEILGRNPLLQRELDLSMKVPNDIQVKQLCPLLQDPHYRLEKLKLYKSGSVKGDRCADLVSALIVNPSHLRELDLNENKLNKSGVEKLCILLKNPDCKLEKLKIKKGSIEEEGCAALASALTSNPSYLRELHLYKNKLGKSGVENLCNLLKNPHCKLENLKLVESLSENSCAALVSALCGNPSYIRDLNLNKNKLDESGVKELCNLLKNPHCKLEKLKLANTMTEKSCAALVSALCENPSYIRDLDLTDNKLRDSGMKKLCDLLKNQDCKLQKLLIKNCSIGDKGCAALTSAVSSHHLQLKLLDLRWNKLGESVIQQLSEIMKKSQCSLRLDAPMLWSFWLPSLIWNKVETEESSEDEEAHHMTAEVHTEVDQHKQ</sequence>
<reference evidence="4" key="3">
    <citation type="submission" date="2025-09" db="UniProtKB">
        <authorList>
            <consortium name="Ensembl"/>
        </authorList>
    </citation>
    <scope>IDENTIFICATION</scope>
</reference>
<dbReference type="InterPro" id="IPR051261">
    <property type="entry name" value="NLR"/>
</dbReference>
<dbReference type="Pfam" id="PF13516">
    <property type="entry name" value="LRR_6"/>
    <property type="match status" value="20"/>
</dbReference>
<feature type="compositionally biased region" description="Basic and acidic residues" evidence="3">
    <location>
        <begin position="1718"/>
        <end position="1735"/>
    </location>
</feature>
<reference evidence="4" key="2">
    <citation type="submission" date="2025-08" db="UniProtKB">
        <authorList>
            <consortium name="Ensembl"/>
        </authorList>
    </citation>
    <scope>IDENTIFICATION</scope>
</reference>
<feature type="region of interest" description="Disordered" evidence="3">
    <location>
        <begin position="1714"/>
        <end position="1735"/>
    </location>
</feature>
<gene>
    <name evidence="4" type="primary">CARMIL1</name>
</gene>
<reference evidence="4 5" key="1">
    <citation type="submission" date="2020-10" db="EMBL/GenBank/DDBJ databases">
        <title>Pygocentrus nattereri (red-bellied piranha) genome, fPygNat1, primary haplotype.</title>
        <authorList>
            <person name="Myers G."/>
            <person name="Meyer A."/>
            <person name="Karagic N."/>
            <person name="Pippel M."/>
            <person name="Winkler S."/>
            <person name="Tracey A."/>
            <person name="Wood J."/>
            <person name="Formenti G."/>
            <person name="Howe K."/>
            <person name="Fedrigo O."/>
            <person name="Jarvis E.D."/>
        </authorList>
    </citation>
    <scope>NUCLEOTIDE SEQUENCE [LARGE SCALE GENOMIC DNA]</scope>
</reference>
<dbReference type="Ensembl" id="ENSPNAT00000016922.2">
    <property type="protein sequence ID" value="ENSPNAP00000010312.2"/>
    <property type="gene ID" value="ENSPNAG00000021930.2"/>
</dbReference>
<organism evidence="4 5">
    <name type="scientific">Pygocentrus nattereri</name>
    <name type="common">Red-bellied piranha</name>
    <dbReference type="NCBI Taxonomy" id="42514"/>
    <lineage>
        <taxon>Eukaryota</taxon>
        <taxon>Metazoa</taxon>
        <taxon>Chordata</taxon>
        <taxon>Craniata</taxon>
        <taxon>Vertebrata</taxon>
        <taxon>Euteleostomi</taxon>
        <taxon>Actinopterygii</taxon>
        <taxon>Neopterygii</taxon>
        <taxon>Teleostei</taxon>
        <taxon>Ostariophysi</taxon>
        <taxon>Characiformes</taxon>
        <taxon>Characoidei</taxon>
        <taxon>Pygocentrus</taxon>
    </lineage>
</organism>
<dbReference type="Gene3D" id="3.80.10.10">
    <property type="entry name" value="Ribonuclease Inhibitor"/>
    <property type="match status" value="10"/>
</dbReference>
<evidence type="ECO:0000256" key="2">
    <source>
        <dbReference type="ARBA" id="ARBA00022737"/>
    </source>
</evidence>
<dbReference type="InterPro" id="IPR006553">
    <property type="entry name" value="Leu-rich_rpt_Cys-con_subtyp"/>
</dbReference>
<evidence type="ECO:0000256" key="3">
    <source>
        <dbReference type="SAM" id="MobiDB-lite"/>
    </source>
</evidence>
<dbReference type="SUPFAM" id="SSF52047">
    <property type="entry name" value="RNI-like"/>
    <property type="match status" value="6"/>
</dbReference>
<evidence type="ECO:0000313" key="5">
    <source>
        <dbReference type="Proteomes" id="UP001501920"/>
    </source>
</evidence>
<protein>
    <submittedName>
        <fullName evidence="4">Uncharacterized protein</fullName>
    </submittedName>
</protein>
<dbReference type="SMART" id="SM00368">
    <property type="entry name" value="LRR_RI"/>
    <property type="match status" value="42"/>
</dbReference>
<dbReference type="Proteomes" id="UP001501920">
    <property type="component" value="Chromosome 16"/>
</dbReference>
<dbReference type="FunFam" id="3.80.10.10:FF:000782">
    <property type="entry name" value="Si:ch211-196h16.4"/>
    <property type="match status" value="3"/>
</dbReference>
<dbReference type="PANTHER" id="PTHR24106">
    <property type="entry name" value="NACHT, LRR AND CARD DOMAINS-CONTAINING"/>
    <property type="match status" value="1"/>
</dbReference>
<keyword evidence="5" id="KW-1185">Reference proteome</keyword>